<dbReference type="PANTHER" id="PTHR23266">
    <property type="entry name" value="IMMUNOGLOBULIN HEAVY CHAIN"/>
    <property type="match status" value="1"/>
</dbReference>
<evidence type="ECO:0000313" key="2">
    <source>
        <dbReference type="Proteomes" id="UP001488838"/>
    </source>
</evidence>
<dbReference type="Gene3D" id="2.60.40.10">
    <property type="entry name" value="Immunoglobulins"/>
    <property type="match status" value="1"/>
</dbReference>
<dbReference type="AlphaFoldDB" id="A0AAW0H442"/>
<name>A0AAW0H442_MYOGA</name>
<evidence type="ECO:0000313" key="1">
    <source>
        <dbReference type="EMBL" id="KAK7796471.1"/>
    </source>
</evidence>
<proteinExistence type="predicted"/>
<dbReference type="InterPro" id="IPR036179">
    <property type="entry name" value="Ig-like_dom_sf"/>
</dbReference>
<keyword evidence="2" id="KW-1185">Reference proteome</keyword>
<dbReference type="EMBL" id="JBBHLL010001178">
    <property type="protein sequence ID" value="KAK7796471.1"/>
    <property type="molecule type" value="Genomic_DNA"/>
</dbReference>
<organism evidence="1 2">
    <name type="scientific">Myodes glareolus</name>
    <name type="common">Bank vole</name>
    <name type="synonym">Clethrionomys glareolus</name>
    <dbReference type="NCBI Taxonomy" id="447135"/>
    <lineage>
        <taxon>Eukaryota</taxon>
        <taxon>Metazoa</taxon>
        <taxon>Chordata</taxon>
        <taxon>Craniata</taxon>
        <taxon>Vertebrata</taxon>
        <taxon>Euteleostomi</taxon>
        <taxon>Mammalia</taxon>
        <taxon>Eutheria</taxon>
        <taxon>Euarchontoglires</taxon>
        <taxon>Glires</taxon>
        <taxon>Rodentia</taxon>
        <taxon>Myomorpha</taxon>
        <taxon>Muroidea</taxon>
        <taxon>Cricetidae</taxon>
        <taxon>Arvicolinae</taxon>
        <taxon>Myodes</taxon>
    </lineage>
</organism>
<comment type="caution">
    <text evidence="1">The sequence shown here is derived from an EMBL/GenBank/DDBJ whole genome shotgun (WGS) entry which is preliminary data.</text>
</comment>
<dbReference type="SUPFAM" id="SSF48726">
    <property type="entry name" value="Immunoglobulin"/>
    <property type="match status" value="1"/>
</dbReference>
<dbReference type="PROSITE" id="PS51257">
    <property type="entry name" value="PROKAR_LIPOPROTEIN"/>
    <property type="match status" value="1"/>
</dbReference>
<sequence length="106" mass="12027">MTPKMPFLHSCPLPGPAAATSCYTFTEYFTTWVKQRTAQSLEWIGLIDPEDDETKYAQKFQGQNTLSEGTSSSTHYIEFSSSRLCSQLLCETQHCSHILRLSEVQE</sequence>
<dbReference type="InterPro" id="IPR050199">
    <property type="entry name" value="IgHV"/>
</dbReference>
<gene>
    <name evidence="1" type="ORF">U0070_021218</name>
</gene>
<protein>
    <submittedName>
        <fullName evidence="1">Uncharacterized protein</fullName>
    </submittedName>
</protein>
<dbReference type="Proteomes" id="UP001488838">
    <property type="component" value="Unassembled WGS sequence"/>
</dbReference>
<reference evidence="1 2" key="1">
    <citation type="journal article" date="2023" name="bioRxiv">
        <title>Conserved and derived expression patterns and positive selection on dental genes reveal complex evolutionary context of ever-growing rodent molars.</title>
        <authorList>
            <person name="Calamari Z.T."/>
            <person name="Song A."/>
            <person name="Cohen E."/>
            <person name="Akter M."/>
            <person name="Roy R.D."/>
            <person name="Hallikas O."/>
            <person name="Christensen M.M."/>
            <person name="Li P."/>
            <person name="Marangoni P."/>
            <person name="Jernvall J."/>
            <person name="Klein O.D."/>
        </authorList>
    </citation>
    <scope>NUCLEOTIDE SEQUENCE [LARGE SCALE GENOMIC DNA]</scope>
    <source>
        <strain evidence="1">V071</strain>
    </source>
</reference>
<dbReference type="InterPro" id="IPR013783">
    <property type="entry name" value="Ig-like_fold"/>
</dbReference>
<accession>A0AAW0H442</accession>